<dbReference type="PANTHER" id="PTHR30613:SF1">
    <property type="entry name" value="DUF1479 DOMAIN PROTEIN (AFU_ORTHOLOGUE AFUA_5G09280)"/>
    <property type="match status" value="1"/>
</dbReference>
<reference evidence="2" key="1">
    <citation type="journal article" date="2017" name="Genome Biol.">
        <title>Comparative genomics reveals high biological diversity and specific adaptations in the industrially and medically important fungal genus Aspergillus.</title>
        <authorList>
            <person name="de Vries R.P."/>
            <person name="Riley R."/>
            <person name="Wiebenga A."/>
            <person name="Aguilar-Osorio G."/>
            <person name="Amillis S."/>
            <person name="Uchima C.A."/>
            <person name="Anderluh G."/>
            <person name="Asadollahi M."/>
            <person name="Askin M."/>
            <person name="Barry K."/>
            <person name="Battaglia E."/>
            <person name="Bayram O."/>
            <person name="Benocci T."/>
            <person name="Braus-Stromeyer S.A."/>
            <person name="Caldana C."/>
            <person name="Canovas D."/>
            <person name="Cerqueira G.C."/>
            <person name="Chen F."/>
            <person name="Chen W."/>
            <person name="Choi C."/>
            <person name="Clum A."/>
            <person name="Dos Santos R.A."/>
            <person name="Damasio A.R."/>
            <person name="Diallinas G."/>
            <person name="Emri T."/>
            <person name="Fekete E."/>
            <person name="Flipphi M."/>
            <person name="Freyberg S."/>
            <person name="Gallo A."/>
            <person name="Gournas C."/>
            <person name="Habgood R."/>
            <person name="Hainaut M."/>
            <person name="Harispe M.L."/>
            <person name="Henrissat B."/>
            <person name="Hilden K.S."/>
            <person name="Hope R."/>
            <person name="Hossain A."/>
            <person name="Karabika E."/>
            <person name="Karaffa L."/>
            <person name="Karanyi Z."/>
            <person name="Krasevec N."/>
            <person name="Kuo A."/>
            <person name="Kusch H."/>
            <person name="LaButti K."/>
            <person name="Lagendijk E.L."/>
            <person name="Lapidus A."/>
            <person name="Levasseur A."/>
            <person name="Lindquist E."/>
            <person name="Lipzen A."/>
            <person name="Logrieco A.F."/>
            <person name="MacCabe A."/>
            <person name="Maekelae M.R."/>
            <person name="Malavazi I."/>
            <person name="Melin P."/>
            <person name="Meyer V."/>
            <person name="Mielnichuk N."/>
            <person name="Miskei M."/>
            <person name="Molnar A.P."/>
            <person name="Mule G."/>
            <person name="Ngan C.Y."/>
            <person name="Orejas M."/>
            <person name="Orosz E."/>
            <person name="Ouedraogo J.P."/>
            <person name="Overkamp K.M."/>
            <person name="Park H.-S."/>
            <person name="Perrone G."/>
            <person name="Piumi F."/>
            <person name="Punt P.J."/>
            <person name="Ram A.F."/>
            <person name="Ramon A."/>
            <person name="Rauscher S."/>
            <person name="Record E."/>
            <person name="Riano-Pachon D.M."/>
            <person name="Robert V."/>
            <person name="Roehrig J."/>
            <person name="Ruller R."/>
            <person name="Salamov A."/>
            <person name="Salih N.S."/>
            <person name="Samson R.A."/>
            <person name="Sandor E."/>
            <person name="Sanguinetti M."/>
            <person name="Schuetze T."/>
            <person name="Sepcic K."/>
            <person name="Shelest E."/>
            <person name="Sherlock G."/>
            <person name="Sophianopoulou V."/>
            <person name="Squina F.M."/>
            <person name="Sun H."/>
            <person name="Susca A."/>
            <person name="Todd R.B."/>
            <person name="Tsang A."/>
            <person name="Unkles S.E."/>
            <person name="van de Wiele N."/>
            <person name="van Rossen-Uffink D."/>
            <person name="Oliveira J.V."/>
            <person name="Vesth T.C."/>
            <person name="Visser J."/>
            <person name="Yu J.-H."/>
            <person name="Zhou M."/>
            <person name="Andersen M.R."/>
            <person name="Archer D.B."/>
            <person name="Baker S.E."/>
            <person name="Benoit I."/>
            <person name="Brakhage A.A."/>
            <person name="Braus G.H."/>
            <person name="Fischer R."/>
            <person name="Frisvad J.C."/>
            <person name="Goldman G.H."/>
            <person name="Houbraken J."/>
            <person name="Oakley B."/>
            <person name="Pocsi I."/>
            <person name="Scazzocchio C."/>
            <person name="Seiboth B."/>
            <person name="vanKuyk P.A."/>
            <person name="Wortman J."/>
            <person name="Dyer P.S."/>
            <person name="Grigoriev I.V."/>
        </authorList>
    </citation>
    <scope>NUCLEOTIDE SEQUENCE [LARGE SCALE GENOMIC DNA]</scope>
    <source>
        <strain evidence="2">CBS 593.65</strain>
    </source>
</reference>
<evidence type="ECO:0000313" key="2">
    <source>
        <dbReference type="Proteomes" id="UP000184356"/>
    </source>
</evidence>
<dbReference type="GeneID" id="63766698"/>
<gene>
    <name evidence="1" type="ORF">ASPSYDRAFT_72062</name>
</gene>
<proteinExistence type="predicted"/>
<evidence type="ECO:0008006" key="3">
    <source>
        <dbReference type="Google" id="ProtNLM"/>
    </source>
</evidence>
<dbReference type="OrthoDB" id="8249012at2759"/>
<dbReference type="AlphaFoldDB" id="A0A1L9T5T6"/>
<dbReference type="RefSeq" id="XP_040698537.1">
    <property type="nucleotide sequence ID" value="XM_040850625.1"/>
</dbReference>
<sequence length="452" mass="51240">MEQGLVQSDLPCPLLEERFSELKKSVISPADKQRVIESYGRLKQLLSVSADRIAQHGAAMVPEIPFADIAANNGKLPEGFASRARETGCLIIRGVVPEEQATAWEKELKDYTRRHPKVAGFPKHDPQNFSLFWTKPQVEIRSHESVLKAMHAVSQLWHLSDEETMFDVSSQVAYADRFRIRHPSKNEEYMLPAHQDSGAIERWEDPMYRACYQKIFEGRWEEYDAWNADFRANAKTDLYGTGESCSAFRSLQGWLSLSHTGTGEGTLRLVPDLKLSTAYLLLRPYFILGEQFDSTTPVFPGAPPGSLQFFPTEALHPHLDLKRTMIGIPPVKPGDYVFWHCDLVHEVDKLHPGTRDSSVSYNGCVPLCPYNVESLVGLRKSFLDALPPKDFAKYNHGELEAEHDDHGARVENILSLEGRRAMGFEKFDVDEEGITVGQRRMRQYANEMLGFN</sequence>
<dbReference type="InterPro" id="IPR027443">
    <property type="entry name" value="IPNS-like_sf"/>
</dbReference>
<organism evidence="1 2">
    <name type="scientific">Aspergillus sydowii CBS 593.65</name>
    <dbReference type="NCBI Taxonomy" id="1036612"/>
    <lineage>
        <taxon>Eukaryota</taxon>
        <taxon>Fungi</taxon>
        <taxon>Dikarya</taxon>
        <taxon>Ascomycota</taxon>
        <taxon>Pezizomycotina</taxon>
        <taxon>Eurotiomycetes</taxon>
        <taxon>Eurotiomycetidae</taxon>
        <taxon>Eurotiales</taxon>
        <taxon>Aspergillaceae</taxon>
        <taxon>Aspergillus</taxon>
        <taxon>Aspergillus subgen. Nidulantes</taxon>
    </lineage>
</organism>
<dbReference type="Proteomes" id="UP000184356">
    <property type="component" value="Unassembled WGS sequence"/>
</dbReference>
<evidence type="ECO:0000313" key="1">
    <source>
        <dbReference type="EMBL" id="OJJ54731.1"/>
    </source>
</evidence>
<dbReference type="SUPFAM" id="SSF51197">
    <property type="entry name" value="Clavaminate synthase-like"/>
    <property type="match status" value="1"/>
</dbReference>
<keyword evidence="2" id="KW-1185">Reference proteome</keyword>
<name>A0A1L9T5T6_9EURO</name>
<dbReference type="Pfam" id="PF07350">
    <property type="entry name" value="Gig2-like"/>
    <property type="match status" value="1"/>
</dbReference>
<dbReference type="PANTHER" id="PTHR30613">
    <property type="entry name" value="UNCHARACTERIZED PROTEIN YBIU-RELATED"/>
    <property type="match status" value="1"/>
</dbReference>
<protein>
    <recommendedName>
        <fullName evidence="3">DUF1479 domain protein</fullName>
    </recommendedName>
</protein>
<dbReference type="EMBL" id="KV878594">
    <property type="protein sequence ID" value="OJJ54731.1"/>
    <property type="molecule type" value="Genomic_DNA"/>
</dbReference>
<dbReference type="Gene3D" id="2.60.120.330">
    <property type="entry name" value="B-lactam Antibiotic, Isopenicillin N Synthase, Chain"/>
    <property type="match status" value="1"/>
</dbReference>
<accession>A0A1L9T5T6</accession>
<dbReference type="VEuPathDB" id="FungiDB:ASPSYDRAFT_72062"/>
<dbReference type="InterPro" id="IPR010856">
    <property type="entry name" value="Gig2-like"/>
</dbReference>
<dbReference type="STRING" id="1036612.A0A1L9T5T6"/>